<evidence type="ECO:0000313" key="3">
    <source>
        <dbReference type="Proteomes" id="UP000190890"/>
    </source>
</evidence>
<keyword evidence="1" id="KW-0175">Coiled coil</keyword>
<dbReference type="RefSeq" id="WP_077849464.1">
    <property type="nucleotide sequence ID" value="NZ_LZZM01000215.1"/>
</dbReference>
<dbReference type="Proteomes" id="UP000190890">
    <property type="component" value="Unassembled WGS sequence"/>
</dbReference>
<dbReference type="OrthoDB" id="2084441at2"/>
<sequence>MKFNGWNSFEDLAKAFEYTTNNDGTGQSSNDSKNNANNIGCSDIPNGFQSLSPELFVTIGEIIGNIIAGNIPFNVQNAVGNWLELVGQVILTYNTQQQYFQGGPGRYFNTMYYNVNNPFCSTNANTATNSTASNNKNSNESHEKTSNFDYDENFIKNQNNKIRNLELQVNNLISEINEIKSMFGK</sequence>
<dbReference type="EMBL" id="LZZM01000215">
    <property type="protein sequence ID" value="OOM73518.1"/>
    <property type="molecule type" value="Genomic_DNA"/>
</dbReference>
<evidence type="ECO:0000256" key="1">
    <source>
        <dbReference type="SAM" id="Coils"/>
    </source>
</evidence>
<gene>
    <name evidence="2" type="ORF">CLPUN_45410</name>
</gene>
<protein>
    <submittedName>
        <fullName evidence="2">Uncharacterized protein</fullName>
    </submittedName>
</protein>
<name>A0A1S8T748_9CLOT</name>
<proteinExistence type="predicted"/>
<accession>A0A1S8T748</accession>
<keyword evidence="3" id="KW-1185">Reference proteome</keyword>
<organism evidence="2 3">
    <name type="scientific">Clostridium puniceum</name>
    <dbReference type="NCBI Taxonomy" id="29367"/>
    <lineage>
        <taxon>Bacteria</taxon>
        <taxon>Bacillati</taxon>
        <taxon>Bacillota</taxon>
        <taxon>Clostridia</taxon>
        <taxon>Eubacteriales</taxon>
        <taxon>Clostridiaceae</taxon>
        <taxon>Clostridium</taxon>
    </lineage>
</organism>
<feature type="coiled-coil region" evidence="1">
    <location>
        <begin position="155"/>
        <end position="182"/>
    </location>
</feature>
<evidence type="ECO:0000313" key="2">
    <source>
        <dbReference type="EMBL" id="OOM73518.1"/>
    </source>
</evidence>
<reference evidence="2 3" key="1">
    <citation type="submission" date="2016-05" db="EMBL/GenBank/DDBJ databases">
        <title>Microbial solvent formation.</title>
        <authorList>
            <person name="Poehlein A."/>
            <person name="Montoya Solano J.D."/>
            <person name="Flitsch S."/>
            <person name="Krabben P."/>
            <person name="Duerre P."/>
            <person name="Daniel R."/>
        </authorList>
    </citation>
    <scope>NUCLEOTIDE SEQUENCE [LARGE SCALE GENOMIC DNA]</scope>
    <source>
        <strain evidence="2 3">DSM 2619</strain>
    </source>
</reference>
<comment type="caution">
    <text evidence="2">The sequence shown here is derived from an EMBL/GenBank/DDBJ whole genome shotgun (WGS) entry which is preliminary data.</text>
</comment>
<dbReference type="AlphaFoldDB" id="A0A1S8T748"/>